<evidence type="ECO:0000313" key="1">
    <source>
        <dbReference type="Proteomes" id="UP000887579"/>
    </source>
</evidence>
<name>A0AC34F934_9BILA</name>
<protein>
    <submittedName>
        <fullName evidence="2">Uncharacterized protein</fullName>
    </submittedName>
</protein>
<dbReference type="WBParaSite" id="ES5_v2.g13696.t1">
    <property type="protein sequence ID" value="ES5_v2.g13696.t1"/>
    <property type="gene ID" value="ES5_v2.g13696"/>
</dbReference>
<evidence type="ECO:0000313" key="2">
    <source>
        <dbReference type="WBParaSite" id="ES5_v2.g13696.t1"/>
    </source>
</evidence>
<organism evidence="1 2">
    <name type="scientific">Panagrolaimus sp. ES5</name>
    <dbReference type="NCBI Taxonomy" id="591445"/>
    <lineage>
        <taxon>Eukaryota</taxon>
        <taxon>Metazoa</taxon>
        <taxon>Ecdysozoa</taxon>
        <taxon>Nematoda</taxon>
        <taxon>Chromadorea</taxon>
        <taxon>Rhabditida</taxon>
        <taxon>Tylenchina</taxon>
        <taxon>Panagrolaimomorpha</taxon>
        <taxon>Panagrolaimoidea</taxon>
        <taxon>Panagrolaimidae</taxon>
        <taxon>Panagrolaimus</taxon>
    </lineage>
</organism>
<reference evidence="2" key="1">
    <citation type="submission" date="2022-11" db="UniProtKB">
        <authorList>
            <consortium name="WormBaseParasite"/>
        </authorList>
    </citation>
    <scope>IDENTIFICATION</scope>
</reference>
<dbReference type="Proteomes" id="UP000887579">
    <property type="component" value="Unplaced"/>
</dbReference>
<proteinExistence type="predicted"/>
<sequence length="174" mass="20414">MPVLTYSRAFNKDIASKAINKCCPSEHRSCCVERVFSDSFLPCKTDMNDWEKTAVCLEREFHNTSLIESNGMDCCWLLYNEQCREQCSKFMRTPTMSIEEKVMFEHPCMNQYVTEVKDSCLEDSWKRLHLCFPQCLALTTLKSKQEQKFVFNPREHCSYFKQKDSRKPCIGPSV</sequence>
<accession>A0AC34F934</accession>